<dbReference type="AlphaFoldDB" id="A0A1F4UQE9"/>
<proteinExistence type="predicted"/>
<keyword evidence="1" id="KW-0472">Membrane</keyword>
<sequence>MPYQLVNFLFLALSFILYYLLTPAAFKLANSLTRGSVDKYANWNEPVHLYEIGNPLLLVYVPGPLGALLWAIFYWLSLGVMMLYKKLYPRGGFSSWMGNPTENKN</sequence>
<feature type="transmembrane region" description="Helical" evidence="1">
    <location>
        <begin position="65"/>
        <end position="84"/>
    </location>
</feature>
<organism evidence="2 3">
    <name type="scientific">candidate division WWE3 bacterium RIFCSPHIGHO2_01_FULL_42_13</name>
    <dbReference type="NCBI Taxonomy" id="1802617"/>
    <lineage>
        <taxon>Bacteria</taxon>
        <taxon>Katanobacteria</taxon>
    </lineage>
</organism>
<protein>
    <submittedName>
        <fullName evidence="2">Uncharacterized protein</fullName>
    </submittedName>
</protein>
<feature type="transmembrane region" description="Helical" evidence="1">
    <location>
        <begin position="7"/>
        <end position="26"/>
    </location>
</feature>
<comment type="caution">
    <text evidence="2">The sequence shown here is derived from an EMBL/GenBank/DDBJ whole genome shotgun (WGS) entry which is preliminary data.</text>
</comment>
<name>A0A1F4UQE9_UNCKA</name>
<keyword evidence="1" id="KW-1133">Transmembrane helix</keyword>
<dbReference type="Proteomes" id="UP000176608">
    <property type="component" value="Unassembled WGS sequence"/>
</dbReference>
<keyword evidence="1" id="KW-0812">Transmembrane</keyword>
<reference evidence="2 3" key="1">
    <citation type="journal article" date="2016" name="Nat. Commun.">
        <title>Thousands of microbial genomes shed light on interconnected biogeochemical processes in an aquifer system.</title>
        <authorList>
            <person name="Anantharaman K."/>
            <person name="Brown C.T."/>
            <person name="Hug L.A."/>
            <person name="Sharon I."/>
            <person name="Castelle C.J."/>
            <person name="Probst A.J."/>
            <person name="Thomas B.C."/>
            <person name="Singh A."/>
            <person name="Wilkins M.J."/>
            <person name="Karaoz U."/>
            <person name="Brodie E.L."/>
            <person name="Williams K.H."/>
            <person name="Hubbard S.S."/>
            <person name="Banfield J.F."/>
        </authorList>
    </citation>
    <scope>NUCLEOTIDE SEQUENCE [LARGE SCALE GENOMIC DNA]</scope>
</reference>
<evidence type="ECO:0000256" key="1">
    <source>
        <dbReference type="SAM" id="Phobius"/>
    </source>
</evidence>
<dbReference type="EMBL" id="MEVA01000016">
    <property type="protein sequence ID" value="OGC47174.1"/>
    <property type="molecule type" value="Genomic_DNA"/>
</dbReference>
<evidence type="ECO:0000313" key="2">
    <source>
        <dbReference type="EMBL" id="OGC47174.1"/>
    </source>
</evidence>
<gene>
    <name evidence="2" type="ORF">A2886_00825</name>
</gene>
<dbReference type="STRING" id="1802617.A2886_00825"/>
<accession>A0A1F4UQE9</accession>
<evidence type="ECO:0000313" key="3">
    <source>
        <dbReference type="Proteomes" id="UP000176608"/>
    </source>
</evidence>